<dbReference type="EMBL" id="QJKJ01001367">
    <property type="protein sequence ID" value="RDY07967.1"/>
    <property type="molecule type" value="Genomic_DNA"/>
</dbReference>
<proteinExistence type="predicted"/>
<evidence type="ECO:0000313" key="3">
    <source>
        <dbReference type="Proteomes" id="UP000257109"/>
    </source>
</evidence>
<dbReference type="OrthoDB" id="1095202at2759"/>
<dbReference type="InterPro" id="IPR000467">
    <property type="entry name" value="G_patch_dom"/>
</dbReference>
<reference evidence="2" key="1">
    <citation type="submission" date="2018-05" db="EMBL/GenBank/DDBJ databases">
        <title>Draft genome of Mucuna pruriens seed.</title>
        <authorList>
            <person name="Nnadi N.E."/>
            <person name="Vos R."/>
            <person name="Hasami M.H."/>
            <person name="Devisetty U.K."/>
            <person name="Aguiy J.C."/>
        </authorList>
    </citation>
    <scope>NUCLEOTIDE SEQUENCE [LARGE SCALE GENOMIC DNA]</scope>
    <source>
        <strain evidence="2">JCA_2017</strain>
    </source>
</reference>
<gene>
    <name evidence="2" type="ORF">CR513_07853</name>
</gene>
<dbReference type="AlphaFoldDB" id="A0A371HYS9"/>
<dbReference type="Proteomes" id="UP000257109">
    <property type="component" value="Unassembled WGS sequence"/>
</dbReference>
<dbReference type="GO" id="GO:0003676">
    <property type="term" value="F:nucleic acid binding"/>
    <property type="evidence" value="ECO:0007669"/>
    <property type="project" value="InterPro"/>
</dbReference>
<sequence length="210" mass="23407">MGEKELMITTPFPTKYVEGDEEALETSFQALEIVGKTSSRATIMAAKVLISNDFQPGKGLGKELDGVAEPVALQENPERFGLGYIGTAKERRPGQTSIAISPVRPTNQELDNWTAKELLELIDNATLELNNANESHGQDKGEGPEEEALVELERLLEQERPKLQFGAEDLEIINLDENEEAREIRVGKQITLNSRQKLVELLREYTDVFA</sequence>
<comment type="caution">
    <text evidence="2">The sequence shown here is derived from an EMBL/GenBank/DDBJ whole genome shotgun (WGS) entry which is preliminary data.</text>
</comment>
<evidence type="ECO:0000259" key="1">
    <source>
        <dbReference type="PROSITE" id="PS50174"/>
    </source>
</evidence>
<dbReference type="PROSITE" id="PS50174">
    <property type="entry name" value="G_PATCH"/>
    <property type="match status" value="1"/>
</dbReference>
<dbReference type="Pfam" id="PF01585">
    <property type="entry name" value="G-patch"/>
    <property type="match status" value="1"/>
</dbReference>
<accession>A0A371HYS9</accession>
<protein>
    <recommendedName>
        <fullName evidence="1">G-patch domain-containing protein</fullName>
    </recommendedName>
</protein>
<keyword evidence="3" id="KW-1185">Reference proteome</keyword>
<feature type="non-terminal residue" evidence="2">
    <location>
        <position position="1"/>
    </location>
</feature>
<feature type="domain" description="G-patch" evidence="1">
    <location>
        <begin position="41"/>
        <end position="87"/>
    </location>
</feature>
<organism evidence="2 3">
    <name type="scientific">Mucuna pruriens</name>
    <name type="common">Velvet bean</name>
    <name type="synonym">Dolichos pruriens</name>
    <dbReference type="NCBI Taxonomy" id="157652"/>
    <lineage>
        <taxon>Eukaryota</taxon>
        <taxon>Viridiplantae</taxon>
        <taxon>Streptophyta</taxon>
        <taxon>Embryophyta</taxon>
        <taxon>Tracheophyta</taxon>
        <taxon>Spermatophyta</taxon>
        <taxon>Magnoliopsida</taxon>
        <taxon>eudicotyledons</taxon>
        <taxon>Gunneridae</taxon>
        <taxon>Pentapetalae</taxon>
        <taxon>rosids</taxon>
        <taxon>fabids</taxon>
        <taxon>Fabales</taxon>
        <taxon>Fabaceae</taxon>
        <taxon>Papilionoideae</taxon>
        <taxon>50 kb inversion clade</taxon>
        <taxon>NPAAA clade</taxon>
        <taxon>indigoferoid/millettioid clade</taxon>
        <taxon>Phaseoleae</taxon>
        <taxon>Mucuna</taxon>
    </lineage>
</organism>
<name>A0A371HYS9_MUCPR</name>
<evidence type="ECO:0000313" key="2">
    <source>
        <dbReference type="EMBL" id="RDY07967.1"/>
    </source>
</evidence>